<organism evidence="2 3">
    <name type="scientific">Dorcoceras hygrometricum</name>
    <dbReference type="NCBI Taxonomy" id="472368"/>
    <lineage>
        <taxon>Eukaryota</taxon>
        <taxon>Viridiplantae</taxon>
        <taxon>Streptophyta</taxon>
        <taxon>Embryophyta</taxon>
        <taxon>Tracheophyta</taxon>
        <taxon>Spermatophyta</taxon>
        <taxon>Magnoliopsida</taxon>
        <taxon>eudicotyledons</taxon>
        <taxon>Gunneridae</taxon>
        <taxon>Pentapetalae</taxon>
        <taxon>asterids</taxon>
        <taxon>lamiids</taxon>
        <taxon>Lamiales</taxon>
        <taxon>Gesneriaceae</taxon>
        <taxon>Didymocarpoideae</taxon>
        <taxon>Trichosporeae</taxon>
        <taxon>Loxocarpinae</taxon>
        <taxon>Dorcoceras</taxon>
    </lineage>
</organism>
<gene>
    <name evidence="2" type="ORF">F511_31324</name>
</gene>
<proteinExistence type="predicted"/>
<evidence type="ECO:0000256" key="1">
    <source>
        <dbReference type="SAM" id="MobiDB-lite"/>
    </source>
</evidence>
<protein>
    <submittedName>
        <fullName evidence="2">Myosin-6</fullName>
    </submittedName>
</protein>
<dbReference type="EMBL" id="KQ989075">
    <property type="protein sequence ID" value="KZV54901.1"/>
    <property type="molecule type" value="Genomic_DNA"/>
</dbReference>
<feature type="compositionally biased region" description="Basic and acidic residues" evidence="1">
    <location>
        <begin position="185"/>
        <end position="194"/>
    </location>
</feature>
<dbReference type="Proteomes" id="UP000250235">
    <property type="component" value="Unassembled WGS sequence"/>
</dbReference>
<reference evidence="2 3" key="1">
    <citation type="journal article" date="2015" name="Proc. Natl. Acad. Sci. U.S.A.">
        <title>The resurrection genome of Boea hygrometrica: A blueprint for survival of dehydration.</title>
        <authorList>
            <person name="Xiao L."/>
            <person name="Yang G."/>
            <person name="Zhang L."/>
            <person name="Yang X."/>
            <person name="Zhao S."/>
            <person name="Ji Z."/>
            <person name="Zhou Q."/>
            <person name="Hu M."/>
            <person name="Wang Y."/>
            <person name="Chen M."/>
            <person name="Xu Y."/>
            <person name="Jin H."/>
            <person name="Xiao X."/>
            <person name="Hu G."/>
            <person name="Bao F."/>
            <person name="Hu Y."/>
            <person name="Wan P."/>
            <person name="Li L."/>
            <person name="Deng X."/>
            <person name="Kuang T."/>
            <person name="Xiang C."/>
            <person name="Zhu J.K."/>
            <person name="Oliver M.J."/>
            <person name="He Y."/>
        </authorList>
    </citation>
    <scope>NUCLEOTIDE SEQUENCE [LARGE SCALE GENOMIC DNA]</scope>
    <source>
        <strain evidence="3">cv. XS01</strain>
    </source>
</reference>
<feature type="region of interest" description="Disordered" evidence="1">
    <location>
        <begin position="185"/>
        <end position="234"/>
    </location>
</feature>
<evidence type="ECO:0000313" key="2">
    <source>
        <dbReference type="EMBL" id="KZV54901.1"/>
    </source>
</evidence>
<accession>A0A2Z7DCY9</accession>
<name>A0A2Z7DCY9_9LAMI</name>
<feature type="compositionally biased region" description="Acidic residues" evidence="1">
    <location>
        <begin position="206"/>
        <end position="225"/>
    </location>
</feature>
<evidence type="ECO:0000313" key="3">
    <source>
        <dbReference type="Proteomes" id="UP000250235"/>
    </source>
</evidence>
<dbReference type="AlphaFoldDB" id="A0A2Z7DCY9"/>
<keyword evidence="3" id="KW-1185">Reference proteome</keyword>
<sequence>MTRRRIQPEVEAGFAKIKLVSAPGLNLFEDSLMVSSSGAVATGLMCNMIPDRDVSRVWGATNSEATGLFTAPFAMEMVLGGEVIKRLTQAQREVNSTHQSFDEVMEHHTELEMQLADLEVSRAEEGRAAEAQKEVLEAQVKRLMAEKKAPVIEKEALVTEKRVIGAELEALLVKKTAVEVEFDETKARAEEEHPAPFLSVTWALDEQPDDEEEADEEDDEEDDEGATPPSSPKP</sequence>